<proteinExistence type="predicted"/>
<evidence type="ECO:0000256" key="2">
    <source>
        <dbReference type="ARBA" id="ARBA00022630"/>
    </source>
</evidence>
<accession>A0A7R9QT66</accession>
<dbReference type="Proteomes" id="UP000728032">
    <property type="component" value="Unassembled WGS sequence"/>
</dbReference>
<keyword evidence="2" id="KW-0285">Flavoprotein</keyword>
<keyword evidence="3" id="KW-0288">FMN</keyword>
<gene>
    <name evidence="7" type="ORF">ONB1V03_LOCUS12915</name>
</gene>
<comment type="cofactor">
    <cofactor evidence="1">
        <name>FMN</name>
        <dbReference type="ChEBI" id="CHEBI:58210"/>
    </cofactor>
</comment>
<dbReference type="InterPro" id="IPR044152">
    <property type="entry name" value="YqjM-like"/>
</dbReference>
<evidence type="ECO:0000313" key="8">
    <source>
        <dbReference type="Proteomes" id="UP000728032"/>
    </source>
</evidence>
<evidence type="ECO:0000313" key="7">
    <source>
        <dbReference type="EMBL" id="CAD7656276.1"/>
    </source>
</evidence>
<evidence type="ECO:0000256" key="3">
    <source>
        <dbReference type="ARBA" id="ARBA00022643"/>
    </source>
</evidence>
<name>A0A7R9QT66_9ACAR</name>
<dbReference type="Gene3D" id="3.20.20.70">
    <property type="entry name" value="Aldolase class I"/>
    <property type="match status" value="1"/>
</dbReference>
<keyword evidence="5" id="KW-0560">Oxidoreductase</keyword>
<evidence type="ECO:0000256" key="5">
    <source>
        <dbReference type="ARBA" id="ARBA00023002"/>
    </source>
</evidence>
<dbReference type="PANTHER" id="PTHR43303:SF4">
    <property type="entry name" value="NADPH DEHYDROGENASE C23G7.10C-RELATED"/>
    <property type="match status" value="1"/>
</dbReference>
<organism evidence="7">
    <name type="scientific">Oppiella nova</name>
    <dbReference type="NCBI Taxonomy" id="334625"/>
    <lineage>
        <taxon>Eukaryota</taxon>
        <taxon>Metazoa</taxon>
        <taxon>Ecdysozoa</taxon>
        <taxon>Arthropoda</taxon>
        <taxon>Chelicerata</taxon>
        <taxon>Arachnida</taxon>
        <taxon>Acari</taxon>
        <taxon>Acariformes</taxon>
        <taxon>Sarcoptiformes</taxon>
        <taxon>Oribatida</taxon>
        <taxon>Brachypylina</taxon>
        <taxon>Oppioidea</taxon>
        <taxon>Oppiidae</taxon>
        <taxon>Oppiella</taxon>
    </lineage>
</organism>
<dbReference type="PANTHER" id="PTHR43303">
    <property type="entry name" value="NADPH DEHYDROGENASE C23G7.10C-RELATED"/>
    <property type="match status" value="1"/>
</dbReference>
<dbReference type="SUPFAM" id="SSF51395">
    <property type="entry name" value="FMN-linked oxidoreductases"/>
    <property type="match status" value="1"/>
</dbReference>
<dbReference type="CDD" id="cd02932">
    <property type="entry name" value="OYE_YqiM_FMN"/>
    <property type="match status" value="1"/>
</dbReference>
<protein>
    <recommendedName>
        <fullName evidence="6">NADH:flavin oxidoreductase/NADH oxidase N-terminal domain-containing protein</fullName>
    </recommendedName>
</protein>
<reference evidence="7" key="1">
    <citation type="submission" date="2020-11" db="EMBL/GenBank/DDBJ databases">
        <authorList>
            <person name="Tran Van P."/>
        </authorList>
    </citation>
    <scope>NUCLEOTIDE SEQUENCE</scope>
</reference>
<evidence type="ECO:0000259" key="6">
    <source>
        <dbReference type="Pfam" id="PF00724"/>
    </source>
</evidence>
<keyword evidence="8" id="KW-1185">Reference proteome</keyword>
<feature type="domain" description="NADH:flavin oxidoreductase/NADH oxidase N-terminal" evidence="6">
    <location>
        <begin position="12"/>
        <end position="341"/>
    </location>
</feature>
<evidence type="ECO:0000256" key="1">
    <source>
        <dbReference type="ARBA" id="ARBA00001917"/>
    </source>
</evidence>
<dbReference type="Pfam" id="PF00724">
    <property type="entry name" value="Oxidored_FMN"/>
    <property type="match status" value="1"/>
</dbReference>
<dbReference type="OrthoDB" id="72788at2759"/>
<dbReference type="AlphaFoldDB" id="A0A7R9QT66"/>
<dbReference type="GO" id="GO:0003959">
    <property type="term" value="F:NADPH dehydrogenase activity"/>
    <property type="evidence" value="ECO:0007669"/>
    <property type="project" value="InterPro"/>
</dbReference>
<dbReference type="EMBL" id="OC925686">
    <property type="protein sequence ID" value="CAD7656276.1"/>
    <property type="molecule type" value="Genomic_DNA"/>
</dbReference>
<sequence length="342" mass="37147">MSSNNNNNQSLLFTPLTIRGVTLRNRIVVSPMCQYSVANGDGIVGDWHLVAYGSYARGGAGLVMCEATGVEARGRITPACPGLWDDSQIEPWARITRFIKQQGSVPGIQLAHAGRKASTVVPWVNRGQSIDNKDGGWDTISASPIAFGGGREVVWKVPKEATHEDLDVIKAAYVSACGRAVKAGFEFSETVIELHFAHGYLVSTFLSPITNHRTDTYGGCLENRMRLGLEIAHLCRQALPQHIVLGVRVSVSDYTPEGWDVSQTIEFAKQLKQLGIDFVDCSSGGVVANVDYHQCNTSDVQRQAARDVHRDVGIMTAVVGKVVDPMVAEKLLRETGADLIMI</sequence>
<evidence type="ECO:0000256" key="4">
    <source>
        <dbReference type="ARBA" id="ARBA00022857"/>
    </source>
</evidence>
<dbReference type="EMBL" id="CAJPVJ010010861">
    <property type="protein sequence ID" value="CAG2173463.1"/>
    <property type="molecule type" value="Genomic_DNA"/>
</dbReference>
<keyword evidence="4" id="KW-0521">NADP</keyword>
<dbReference type="GO" id="GO:0050661">
    <property type="term" value="F:NADP binding"/>
    <property type="evidence" value="ECO:0007669"/>
    <property type="project" value="InterPro"/>
</dbReference>
<dbReference type="InterPro" id="IPR001155">
    <property type="entry name" value="OxRdtase_FMN_N"/>
</dbReference>
<dbReference type="InterPro" id="IPR013785">
    <property type="entry name" value="Aldolase_TIM"/>
</dbReference>
<dbReference type="GO" id="GO:0010181">
    <property type="term" value="F:FMN binding"/>
    <property type="evidence" value="ECO:0007669"/>
    <property type="project" value="InterPro"/>
</dbReference>
<feature type="non-terminal residue" evidence="7">
    <location>
        <position position="1"/>
    </location>
</feature>